<feature type="domain" description="FAD-binding FR-type" evidence="1">
    <location>
        <begin position="26"/>
        <end position="154"/>
    </location>
</feature>
<reference evidence="3" key="1">
    <citation type="journal article" date="2019" name="Int. J. Syst. Evol. Microbiol.">
        <title>The Global Catalogue of Microorganisms (GCM) 10K type strain sequencing project: providing services to taxonomists for standard genome sequencing and annotation.</title>
        <authorList>
            <consortium name="The Broad Institute Genomics Platform"/>
            <consortium name="The Broad Institute Genome Sequencing Center for Infectious Disease"/>
            <person name="Wu L."/>
            <person name="Ma J."/>
        </authorList>
    </citation>
    <scope>NUCLEOTIDE SEQUENCE [LARGE SCALE GENOMIC DNA]</scope>
    <source>
        <strain evidence="3">CCM 8653</strain>
    </source>
</reference>
<dbReference type="PANTHER" id="PTHR30157">
    <property type="entry name" value="FERRIC REDUCTASE, NADPH-DEPENDENT"/>
    <property type="match status" value="1"/>
</dbReference>
<dbReference type="SUPFAM" id="SSF63380">
    <property type="entry name" value="Riboflavin synthase domain-like"/>
    <property type="match status" value="1"/>
</dbReference>
<dbReference type="InterPro" id="IPR039374">
    <property type="entry name" value="SIP_fam"/>
</dbReference>
<dbReference type="PANTHER" id="PTHR30157:SF0">
    <property type="entry name" value="NADPH-DEPENDENT FERRIC-CHELATE REDUCTASE"/>
    <property type="match status" value="1"/>
</dbReference>
<name>A0ABQ2B5P7_9MICO</name>
<dbReference type="CDD" id="cd06193">
    <property type="entry name" value="siderophore_interacting"/>
    <property type="match status" value="1"/>
</dbReference>
<dbReference type="InterPro" id="IPR007037">
    <property type="entry name" value="SIP_rossman_dom"/>
</dbReference>
<dbReference type="EMBL" id="BMDG01000004">
    <property type="protein sequence ID" value="GGI06826.1"/>
    <property type="molecule type" value="Genomic_DNA"/>
</dbReference>
<dbReference type="InterPro" id="IPR013113">
    <property type="entry name" value="SIP_FAD-bd"/>
</dbReference>
<comment type="caution">
    <text evidence="2">The sequence shown here is derived from an EMBL/GenBank/DDBJ whole genome shotgun (WGS) entry which is preliminary data.</text>
</comment>
<dbReference type="Pfam" id="PF04954">
    <property type="entry name" value="SIP"/>
    <property type="match status" value="1"/>
</dbReference>
<protein>
    <recommendedName>
        <fullName evidence="1">FAD-binding FR-type domain-containing protein</fullName>
    </recommendedName>
</protein>
<dbReference type="InterPro" id="IPR017938">
    <property type="entry name" value="Riboflavin_synthase-like_b-brl"/>
</dbReference>
<dbReference type="Proteomes" id="UP000632535">
    <property type="component" value="Unassembled WGS sequence"/>
</dbReference>
<organism evidence="2 3">
    <name type="scientific">Isoptericola cucumis</name>
    <dbReference type="NCBI Taxonomy" id="1776856"/>
    <lineage>
        <taxon>Bacteria</taxon>
        <taxon>Bacillati</taxon>
        <taxon>Actinomycetota</taxon>
        <taxon>Actinomycetes</taxon>
        <taxon>Micrococcales</taxon>
        <taxon>Promicromonosporaceae</taxon>
        <taxon>Isoptericola</taxon>
    </lineage>
</organism>
<dbReference type="Gene3D" id="2.40.30.10">
    <property type="entry name" value="Translation factors"/>
    <property type="match status" value="1"/>
</dbReference>
<dbReference type="PROSITE" id="PS51384">
    <property type="entry name" value="FAD_FR"/>
    <property type="match status" value="1"/>
</dbReference>
<dbReference type="Gene3D" id="3.40.50.80">
    <property type="entry name" value="Nucleotide-binding domain of ferredoxin-NADP reductase (FNR) module"/>
    <property type="match status" value="1"/>
</dbReference>
<evidence type="ECO:0000313" key="3">
    <source>
        <dbReference type="Proteomes" id="UP000632535"/>
    </source>
</evidence>
<dbReference type="RefSeq" id="WP_371870599.1">
    <property type="nucleotide sequence ID" value="NZ_BMDG01000004.1"/>
</dbReference>
<sequence>MTETVDAPAAHTSEPAGMDTVPVQPFRMFDVTVSRVTRLCPSFIRITFTGDDLDQFADNGRDQRIKFLLPAPCGGWEYLDRQNPDWFSSWRALPEERRNPLRTYTVRTVRQDLREVDVDIVLHGDTGPASRWANGARPGAPLVIMGPNAAYTGGSHGGLEFNPPERSHALLLAGDETAVPAIAAICESLPDDAVGEVFLEVPHREDRWTLAAPAGVRVTWLPREEREHGEVLVPAVQDAADRLLAMGVQPSQDGLPPSPTPAVTAAGIDLDGELSDVDIDAETLWEVPVDDSGRPLAQDTVLYAWLAGEAGSIKTLRRYLVSTKGVDRKAVAFMGYWRRGRAEI</sequence>
<dbReference type="Pfam" id="PF08021">
    <property type="entry name" value="FAD_binding_9"/>
    <property type="match status" value="1"/>
</dbReference>
<dbReference type="InterPro" id="IPR039261">
    <property type="entry name" value="FNR_nucleotide-bd"/>
</dbReference>
<keyword evidence="3" id="KW-1185">Reference proteome</keyword>
<accession>A0ABQ2B5P7</accession>
<dbReference type="InterPro" id="IPR017927">
    <property type="entry name" value="FAD-bd_FR_type"/>
</dbReference>
<gene>
    <name evidence="2" type="ORF">GCM10007368_13100</name>
</gene>
<evidence type="ECO:0000259" key="1">
    <source>
        <dbReference type="PROSITE" id="PS51384"/>
    </source>
</evidence>
<proteinExistence type="predicted"/>
<evidence type="ECO:0000313" key="2">
    <source>
        <dbReference type="EMBL" id="GGI06826.1"/>
    </source>
</evidence>